<organism evidence="2">
    <name type="scientific">uncultured Sulfurovum sp</name>
    <dbReference type="NCBI Taxonomy" id="269237"/>
    <lineage>
        <taxon>Bacteria</taxon>
        <taxon>Pseudomonadati</taxon>
        <taxon>Campylobacterota</taxon>
        <taxon>Epsilonproteobacteria</taxon>
        <taxon>Campylobacterales</taxon>
        <taxon>Sulfurovaceae</taxon>
        <taxon>Sulfurovum</taxon>
        <taxon>environmental samples</taxon>
    </lineage>
</organism>
<evidence type="ECO:0000313" key="2">
    <source>
        <dbReference type="EMBL" id="CAA6800058.1"/>
    </source>
</evidence>
<feature type="signal peptide" evidence="1">
    <location>
        <begin position="1"/>
        <end position="17"/>
    </location>
</feature>
<protein>
    <recommendedName>
        <fullName evidence="3">Periplasmic protein</fullName>
    </recommendedName>
</protein>
<name>A0A6S6RW01_9BACT</name>
<proteinExistence type="predicted"/>
<gene>
    <name evidence="2" type="ORF">HELGO_WM31789</name>
</gene>
<reference evidence="2" key="1">
    <citation type="submission" date="2020-01" db="EMBL/GenBank/DDBJ databases">
        <authorList>
            <person name="Meier V. D."/>
            <person name="Meier V D."/>
        </authorList>
    </citation>
    <scope>NUCLEOTIDE SEQUENCE</scope>
    <source>
        <strain evidence="2">HLG_WM_MAG_03</strain>
    </source>
</reference>
<dbReference type="EMBL" id="CACVAR010000063">
    <property type="protein sequence ID" value="CAA6800058.1"/>
    <property type="molecule type" value="Genomic_DNA"/>
</dbReference>
<keyword evidence="1" id="KW-0732">Signal</keyword>
<dbReference type="AlphaFoldDB" id="A0A6S6RW01"/>
<evidence type="ECO:0000256" key="1">
    <source>
        <dbReference type="SAM" id="SignalP"/>
    </source>
</evidence>
<sequence>MLKKLSITLLAISALWAANPPVEIKQIKKPPVDEGIDAKPVEDRIKGITFINSQESNLTSTLSLSNESQTIVIGFKTTSHVPLTCKVIRGKKEILSISKKPKNPRESRALQFEIKKAILQVNDKLTISNNANIQIRKIKLIK</sequence>
<feature type="chain" id="PRO_5028086976" description="Periplasmic protein" evidence="1">
    <location>
        <begin position="18"/>
        <end position="142"/>
    </location>
</feature>
<accession>A0A6S6RW01</accession>
<evidence type="ECO:0008006" key="3">
    <source>
        <dbReference type="Google" id="ProtNLM"/>
    </source>
</evidence>